<dbReference type="PANTHER" id="PTHR13568:SF6">
    <property type="entry name" value="TRANSMEMBRANE PROTEIN 185A"/>
    <property type="match status" value="1"/>
</dbReference>
<keyword evidence="1" id="KW-1133">Transmembrane helix</keyword>
<comment type="caution">
    <text evidence="2">The sequence shown here is derived from an EMBL/GenBank/DDBJ whole genome shotgun (WGS) entry which is preliminary data.</text>
</comment>
<feature type="transmembrane region" description="Helical" evidence="1">
    <location>
        <begin position="269"/>
        <end position="288"/>
    </location>
</feature>
<dbReference type="Pfam" id="PF10269">
    <property type="entry name" value="Tmemb_185A"/>
    <property type="match status" value="1"/>
</dbReference>
<accession>A0A814N829</accession>
<feature type="transmembrane region" description="Helical" evidence="1">
    <location>
        <begin position="12"/>
        <end position="32"/>
    </location>
</feature>
<keyword evidence="1" id="KW-0812">Transmembrane</keyword>
<dbReference type="PANTHER" id="PTHR13568">
    <property type="entry name" value="FAM11A, B PROTEIN"/>
    <property type="match status" value="1"/>
</dbReference>
<feature type="transmembrane region" description="Helical" evidence="1">
    <location>
        <begin position="192"/>
        <end position="217"/>
    </location>
</feature>
<dbReference type="AlphaFoldDB" id="A0A814N829"/>
<dbReference type="InterPro" id="IPR019396">
    <property type="entry name" value="TM_Fragile-X-F-assoc"/>
</dbReference>
<proteinExistence type="predicted"/>
<feature type="transmembrane region" description="Helical" evidence="1">
    <location>
        <begin position="102"/>
        <end position="121"/>
    </location>
</feature>
<organism evidence="2 3">
    <name type="scientific">Adineta ricciae</name>
    <name type="common">Rotifer</name>
    <dbReference type="NCBI Taxonomy" id="249248"/>
    <lineage>
        <taxon>Eukaryota</taxon>
        <taxon>Metazoa</taxon>
        <taxon>Spiralia</taxon>
        <taxon>Gnathifera</taxon>
        <taxon>Rotifera</taxon>
        <taxon>Eurotatoria</taxon>
        <taxon>Bdelloidea</taxon>
        <taxon>Adinetida</taxon>
        <taxon>Adinetidae</taxon>
        <taxon>Adineta</taxon>
    </lineage>
</organism>
<evidence type="ECO:0000256" key="1">
    <source>
        <dbReference type="SAM" id="Phobius"/>
    </source>
</evidence>
<keyword evidence="1" id="KW-0472">Membrane</keyword>
<sequence length="379" mass="44419">MDTSQYIRSCNPARFVITGSLLIFSILFASRLDGYIQISYWLVFLPLFIWKMLVIFGACTGVFIWCKSGEQNRYRNENIYFLLKNNSFFFLTRILRSPDNDCRALIIYFFMHILLFTFEILTCDKLENGLEIQWILCFTPLLLCTVVSFISCLWLLKTQRNFLIPTFITINGLFFLFFPLRLDYFSVWRYSIVFIPVWISLCIAIIFVFIKIILALVHRCSRRIVTNQREITTITEAILYALMFIPLGIFAILLVERLDKEEDQQLSKLSYSIIVIPLYISLIAWMMFSFGASDGNPWWFGLRRDLCEILLGRCPVISLYFNNQYKFDTRTSMNDVIIDLTTSTNEKNIESIHKSKLTVVTKEKNLVTQHQSASLLEPD</sequence>
<name>A0A814N829_ADIRI</name>
<evidence type="ECO:0000313" key="3">
    <source>
        <dbReference type="Proteomes" id="UP000663828"/>
    </source>
</evidence>
<feature type="transmembrane region" description="Helical" evidence="1">
    <location>
        <begin position="133"/>
        <end position="155"/>
    </location>
</feature>
<protein>
    <submittedName>
        <fullName evidence="2">Uncharacterized protein</fullName>
    </submittedName>
</protein>
<feature type="transmembrane region" description="Helical" evidence="1">
    <location>
        <begin position="162"/>
        <end position="180"/>
    </location>
</feature>
<gene>
    <name evidence="2" type="ORF">XAT740_LOCUS17739</name>
</gene>
<feature type="transmembrane region" description="Helical" evidence="1">
    <location>
        <begin position="38"/>
        <end position="66"/>
    </location>
</feature>
<evidence type="ECO:0000313" key="2">
    <source>
        <dbReference type="EMBL" id="CAF1089163.1"/>
    </source>
</evidence>
<reference evidence="2" key="1">
    <citation type="submission" date="2021-02" db="EMBL/GenBank/DDBJ databases">
        <authorList>
            <person name="Nowell W R."/>
        </authorList>
    </citation>
    <scope>NUCLEOTIDE SEQUENCE</scope>
</reference>
<keyword evidence="3" id="KW-1185">Reference proteome</keyword>
<dbReference type="Proteomes" id="UP000663828">
    <property type="component" value="Unassembled WGS sequence"/>
</dbReference>
<dbReference type="EMBL" id="CAJNOR010001165">
    <property type="protein sequence ID" value="CAF1089163.1"/>
    <property type="molecule type" value="Genomic_DNA"/>
</dbReference>
<feature type="transmembrane region" description="Helical" evidence="1">
    <location>
        <begin position="237"/>
        <end position="257"/>
    </location>
</feature>